<evidence type="ECO:0000313" key="2">
    <source>
        <dbReference type="EMBL" id="CCI86254.1"/>
    </source>
</evidence>
<reference evidence="2 4" key="1">
    <citation type="submission" date="2012-06" db="EMBL/GenBank/DDBJ databases">
        <title>Draft genome sequence of Lactobacillus gigeriorum CRBIP 24.85T, isolated from chicken crop.</title>
        <authorList>
            <person name="Cousin S."/>
            <person name="Ma L."/>
            <person name="Creno S."/>
            <person name="Clermont D."/>
            <person name="Loux V."/>
            <person name="Bizet C."/>
            <person name="Bouchier C."/>
        </authorList>
    </citation>
    <scope>NUCLEOTIDE SEQUENCE [LARGE SCALE GENOMIC DNA]</scope>
    <source>
        <strain evidence="4">CRBIP 24.85T</strain>
        <strain evidence="2">Type strain: CRBIP 24.85</strain>
    </source>
</reference>
<keyword evidence="5" id="KW-1185">Reference proteome</keyword>
<sequence>MDTLKAIVDKARKAPSWVNSQPYTIYLAMGEKLEAIRNLQEKLEKGGQKGNSELPVMARNL</sequence>
<dbReference type="Gene3D" id="3.40.109.10">
    <property type="entry name" value="NADH Oxidase"/>
    <property type="match status" value="1"/>
</dbReference>
<dbReference type="Proteomes" id="UP000051521">
    <property type="component" value="Unassembled WGS sequence"/>
</dbReference>
<dbReference type="InterPro" id="IPR029479">
    <property type="entry name" value="Nitroreductase"/>
</dbReference>
<gene>
    <name evidence="2" type="ORF">BN52_05835</name>
    <name evidence="3" type="ORF">FC38_GL000842</name>
</gene>
<organism evidence="2 4">
    <name type="scientific">Lactobacillus gigeriorum DSM 23908 = CRBIP 24.85</name>
    <dbReference type="NCBI Taxonomy" id="1423751"/>
    <lineage>
        <taxon>Bacteria</taxon>
        <taxon>Bacillati</taxon>
        <taxon>Bacillota</taxon>
        <taxon>Bacilli</taxon>
        <taxon>Lactobacillales</taxon>
        <taxon>Lactobacillaceae</taxon>
        <taxon>Lactobacillus</taxon>
    </lineage>
</organism>
<dbReference type="GO" id="GO:0016491">
    <property type="term" value="F:oxidoreductase activity"/>
    <property type="evidence" value="ECO:0007669"/>
    <property type="project" value="InterPro"/>
</dbReference>
<dbReference type="AlphaFoldDB" id="I7KMR0"/>
<dbReference type="InterPro" id="IPR000415">
    <property type="entry name" value="Nitroreductase-like"/>
</dbReference>
<reference evidence="3 5" key="2">
    <citation type="journal article" date="2015" name="Genome Announc.">
        <title>Expanding the biotechnology potential of lactobacilli through comparative genomics of 213 strains and associated genera.</title>
        <authorList>
            <person name="Sun Z."/>
            <person name="Harris H.M."/>
            <person name="McCann A."/>
            <person name="Guo C."/>
            <person name="Argimon S."/>
            <person name="Zhang W."/>
            <person name="Yang X."/>
            <person name="Jeffery I.B."/>
            <person name="Cooney J.C."/>
            <person name="Kagawa T.F."/>
            <person name="Liu W."/>
            <person name="Song Y."/>
            <person name="Salvetti E."/>
            <person name="Wrobel A."/>
            <person name="Rasinkangas P."/>
            <person name="Parkhill J."/>
            <person name="Rea M.C."/>
            <person name="O'Sullivan O."/>
            <person name="Ritari J."/>
            <person name="Douillard F.P."/>
            <person name="Paul Ross R."/>
            <person name="Yang R."/>
            <person name="Briner A.E."/>
            <person name="Felis G.E."/>
            <person name="de Vos W.M."/>
            <person name="Barrangou R."/>
            <person name="Klaenhammer T.R."/>
            <person name="Caufield P.W."/>
            <person name="Cui Y."/>
            <person name="Zhang H."/>
            <person name="O'Toole P.W."/>
        </authorList>
    </citation>
    <scope>NUCLEOTIDE SEQUENCE [LARGE SCALE GENOMIC DNA]</scope>
    <source>
        <strain evidence="3 5">DSM 23908</strain>
    </source>
</reference>
<dbReference type="PATRIC" id="fig|1423751.3.peg.870"/>
<proteinExistence type="predicted"/>
<evidence type="ECO:0000313" key="4">
    <source>
        <dbReference type="Proteomes" id="UP000009326"/>
    </source>
</evidence>
<comment type="caution">
    <text evidence="2">The sequence shown here is derived from an EMBL/GenBank/DDBJ whole genome shotgun (WGS) entry which is preliminary data.</text>
</comment>
<dbReference type="Pfam" id="PF00881">
    <property type="entry name" value="Nitroreductase"/>
    <property type="match status" value="1"/>
</dbReference>
<accession>I7KMR0</accession>
<dbReference type="SUPFAM" id="SSF55469">
    <property type="entry name" value="FMN-dependent nitroreductase-like"/>
    <property type="match status" value="1"/>
</dbReference>
<evidence type="ECO:0000259" key="1">
    <source>
        <dbReference type="Pfam" id="PF00881"/>
    </source>
</evidence>
<protein>
    <submittedName>
        <fullName evidence="2">p-nitrobenzoate reductase</fullName>
    </submittedName>
</protein>
<feature type="domain" description="Nitroreductase" evidence="1">
    <location>
        <begin position="2"/>
        <end position="49"/>
    </location>
</feature>
<name>I7KMR0_9LACO</name>
<evidence type="ECO:0000313" key="5">
    <source>
        <dbReference type="Proteomes" id="UP000051521"/>
    </source>
</evidence>
<dbReference type="STRING" id="1423751.FC38_GL000842"/>
<dbReference type="Proteomes" id="UP000009326">
    <property type="component" value="Unassembled WGS sequence"/>
</dbReference>
<dbReference type="EMBL" id="AYZO01000023">
    <property type="protein sequence ID" value="KRN11319.1"/>
    <property type="molecule type" value="Genomic_DNA"/>
</dbReference>
<evidence type="ECO:0000313" key="3">
    <source>
        <dbReference type="EMBL" id="KRN11319.1"/>
    </source>
</evidence>
<dbReference type="EMBL" id="CAKC01000005">
    <property type="protein sequence ID" value="CCI86254.1"/>
    <property type="molecule type" value="Genomic_DNA"/>
</dbReference>